<dbReference type="GO" id="GO:0005654">
    <property type="term" value="C:nucleoplasm"/>
    <property type="evidence" value="ECO:0007669"/>
    <property type="project" value="TreeGrafter"/>
</dbReference>
<dbReference type="KEGG" id="bspl:114861272"/>
<feature type="region of interest" description="Disordered" evidence="3">
    <location>
        <begin position="866"/>
        <end position="903"/>
    </location>
</feature>
<dbReference type="InterPro" id="IPR052603">
    <property type="entry name" value="EFCB6"/>
</dbReference>
<dbReference type="Pfam" id="PF13202">
    <property type="entry name" value="EF-hand_5"/>
    <property type="match status" value="1"/>
</dbReference>
<dbReference type="GeneID" id="114861272"/>
<sequence length="1090" mass="123364">MCMDYVCESSYGVRATGLIRWKHFLGHFMSPSKEDQDTKPPSGRSSKQSDADGQTFNFNDIYPQLKDIFYQLDLKEGGSITQADLRRLLQKPDGTHPQTPHRFLHHSRIKELFNVLDPEHTGLIQQANLERLNPSFTPAPTSNTAPTPSLDNAPEPLSISEETKYITADTEEQKTADQMETKQWADKVSSASWRTVESPLLDNLSQQLRSLQVVLEQFDPQHTGYVMQEDLTKALSCCGVADAHFNKTCTSSPLALKPVSGQRPLSSSQDRIETCYIPHIVFQRMRSRLEQHHTSLTDRIQAIIPNPETVDLTETNLKKILEDSWVILDEENFNEFAKCLGVTDGRIRLSVFQAKYEEAMGSTGDHLDSGSSNCEKKKIGPLLTSAEQCLAALKTRIKFIYGNTFAAFRLMDRKCRGMVNSHDFKVLYQSLGFFCSKAEYNKLLDRIGLRPGANLNYAEFVNVIENNGKQEAPSTNILDQLHELLASDARYKWADMSKVLCQVDSDGHSRVDKKSLRRLLFTYALPIRHSEFDQLWSRYDAEGRGFLAVCDFLGKLGLHHKGDKLNLTVSQPDLPIFSDSASLEQVKHILQENHEELSGALTNLDTRKDGTVTVEEVLSLLHGYGCYTPREQFVRHLQRLCISMNDNTKRLHYMDFLSGFVPEVEKNEPPPPGAVLQIESLDSLSPDMALAKMRERVAFSAPSLYKAFSAFDQNGKGTVTVLEFRRVLDSFCARLSEKQYRHLLTKLELDCENSTVNWKDFLKKFKISDKNLSRSTEKESIPSSLVYKEISGNTELPQQILEVASDHQIEITKELVGADVSNTVSKEHLQHLCAWHRPDLSNDQLEHMWRQMPATEQRELQCGEFEKHSARTGRTQSAPQGTSRHPASVGRPGTGSPPGSMERRLHGALRRCWKEIQRKCATEDSQRAGRISTGSFLGILQSLNISVTQEQFEDLAAKYGCVNNGCVLYHTFLQRFLLNLNPAETAKAFERLKLPLPATPMSQGVLTKDCTEVMFRTYDVVHSSWSSIRRCFLALDRGRTGSVSVQDFRKVLCHFGVTLSEDEFFHLCSYLDANATGKICYNDFLWVFLH</sequence>
<feature type="compositionally biased region" description="Polar residues" evidence="3">
    <location>
        <begin position="43"/>
        <end position="56"/>
    </location>
</feature>
<keyword evidence="1" id="KW-0479">Metal-binding</keyword>
<name>A0A6P7NEF4_BETSP</name>
<dbReference type="SMART" id="SM00054">
    <property type="entry name" value="EFh"/>
    <property type="match status" value="5"/>
</dbReference>
<dbReference type="SUPFAM" id="SSF47473">
    <property type="entry name" value="EF-hand"/>
    <property type="match status" value="4"/>
</dbReference>
<dbReference type="InterPro" id="IPR018247">
    <property type="entry name" value="EF_Hand_1_Ca_BS"/>
</dbReference>
<feature type="domain" description="EF-hand" evidence="4">
    <location>
        <begin position="592"/>
        <end position="627"/>
    </location>
</feature>
<dbReference type="InterPro" id="IPR002048">
    <property type="entry name" value="EF_hand_dom"/>
</dbReference>
<feature type="region of interest" description="Disordered" evidence="3">
    <location>
        <begin position="135"/>
        <end position="156"/>
    </location>
</feature>
<feature type="domain" description="EF-hand" evidence="4">
    <location>
        <begin position="699"/>
        <end position="734"/>
    </location>
</feature>
<accession>A0A6P7NEF4</accession>
<dbReference type="Gene3D" id="1.10.238.10">
    <property type="entry name" value="EF-hand"/>
    <property type="match status" value="7"/>
</dbReference>
<evidence type="ECO:0000256" key="2">
    <source>
        <dbReference type="ARBA" id="ARBA00022837"/>
    </source>
</evidence>
<dbReference type="PANTHER" id="PTHR20875:SF2">
    <property type="entry name" value="EF-HAND CALCIUM-BINDING DOMAIN-CONTAINING PROTEIN 6"/>
    <property type="match status" value="1"/>
</dbReference>
<dbReference type="GO" id="GO:0005509">
    <property type="term" value="F:calcium ion binding"/>
    <property type="evidence" value="ECO:0007669"/>
    <property type="project" value="InterPro"/>
</dbReference>
<evidence type="ECO:0000313" key="6">
    <source>
        <dbReference type="RefSeq" id="XP_029016114.1"/>
    </source>
</evidence>
<dbReference type="Pfam" id="PF13499">
    <property type="entry name" value="EF-hand_7"/>
    <property type="match status" value="1"/>
</dbReference>
<protein>
    <submittedName>
        <fullName evidence="6">EF-hand calcium-binding domain-containing protein 6</fullName>
    </submittedName>
</protein>
<evidence type="ECO:0000259" key="4">
    <source>
        <dbReference type="PROSITE" id="PS50222"/>
    </source>
</evidence>
<dbReference type="PANTHER" id="PTHR20875">
    <property type="entry name" value="EF-HAND CALCIUM-BINDING DOMAIN-CONTAINING PROTEIN 6-RELATED"/>
    <property type="match status" value="1"/>
</dbReference>
<dbReference type="PROSITE" id="PS50222">
    <property type="entry name" value="EF_HAND_2"/>
    <property type="match status" value="3"/>
</dbReference>
<evidence type="ECO:0000313" key="5">
    <source>
        <dbReference type="Proteomes" id="UP000515150"/>
    </source>
</evidence>
<organism evidence="5 6">
    <name type="scientific">Betta splendens</name>
    <name type="common">Siamese fighting fish</name>
    <dbReference type="NCBI Taxonomy" id="158456"/>
    <lineage>
        <taxon>Eukaryota</taxon>
        <taxon>Metazoa</taxon>
        <taxon>Chordata</taxon>
        <taxon>Craniata</taxon>
        <taxon>Vertebrata</taxon>
        <taxon>Euteleostomi</taxon>
        <taxon>Actinopterygii</taxon>
        <taxon>Neopterygii</taxon>
        <taxon>Teleostei</taxon>
        <taxon>Neoteleostei</taxon>
        <taxon>Acanthomorphata</taxon>
        <taxon>Anabantaria</taxon>
        <taxon>Anabantiformes</taxon>
        <taxon>Anabantoidei</taxon>
        <taxon>Osphronemidae</taxon>
        <taxon>Betta</taxon>
    </lineage>
</organism>
<feature type="region of interest" description="Disordered" evidence="3">
    <location>
        <begin position="30"/>
        <end position="56"/>
    </location>
</feature>
<gene>
    <name evidence="6" type="primary">efcab6</name>
</gene>
<dbReference type="InParanoid" id="A0A6P7NEF4"/>
<dbReference type="Proteomes" id="UP000515150">
    <property type="component" value="Chromosome 9"/>
</dbReference>
<dbReference type="RefSeq" id="XP_029016114.1">
    <property type="nucleotide sequence ID" value="XM_029160281.3"/>
</dbReference>
<dbReference type="InterPro" id="IPR011992">
    <property type="entry name" value="EF-hand-dom_pair"/>
</dbReference>
<keyword evidence="2" id="KW-0106">Calcium</keyword>
<feature type="compositionally biased region" description="Polar residues" evidence="3">
    <location>
        <begin position="872"/>
        <end position="885"/>
    </location>
</feature>
<dbReference type="AlphaFoldDB" id="A0A6P7NEF4"/>
<reference evidence="6" key="1">
    <citation type="submission" date="2025-08" db="UniProtKB">
        <authorList>
            <consortium name="RefSeq"/>
        </authorList>
    </citation>
    <scope>IDENTIFICATION</scope>
</reference>
<dbReference type="OrthoDB" id="26525at2759"/>
<dbReference type="PROSITE" id="PS00018">
    <property type="entry name" value="EF_HAND_1"/>
    <property type="match status" value="1"/>
</dbReference>
<feature type="domain" description="EF-hand" evidence="4">
    <location>
        <begin position="1023"/>
        <end position="1058"/>
    </location>
</feature>
<keyword evidence="5" id="KW-1185">Reference proteome</keyword>
<proteinExistence type="predicted"/>
<dbReference type="CTD" id="64800"/>
<evidence type="ECO:0000256" key="3">
    <source>
        <dbReference type="SAM" id="MobiDB-lite"/>
    </source>
</evidence>
<feature type="compositionally biased region" description="Low complexity" evidence="3">
    <location>
        <begin position="135"/>
        <end position="149"/>
    </location>
</feature>
<dbReference type="FunFam" id="1.10.238.10:FF:000179">
    <property type="entry name" value="EF-hand calcium-binding domain-containing protein 6"/>
    <property type="match status" value="1"/>
</dbReference>
<evidence type="ECO:0000256" key="1">
    <source>
        <dbReference type="ARBA" id="ARBA00022723"/>
    </source>
</evidence>